<proteinExistence type="predicted"/>
<protein>
    <submittedName>
        <fullName evidence="2">Tetratricopeptide repeat-containing protein</fullName>
    </submittedName>
</protein>
<dbReference type="STRING" id="536979.SAMN04488055_3234"/>
<feature type="chain" id="PRO_5012319952" evidence="1">
    <location>
        <begin position="20"/>
        <end position="495"/>
    </location>
</feature>
<evidence type="ECO:0000313" key="3">
    <source>
        <dbReference type="Proteomes" id="UP000185003"/>
    </source>
</evidence>
<evidence type="ECO:0000313" key="2">
    <source>
        <dbReference type="EMBL" id="SIO15978.1"/>
    </source>
</evidence>
<dbReference type="OrthoDB" id="1466726at2"/>
<dbReference type="InterPro" id="IPR019734">
    <property type="entry name" value="TPR_rpt"/>
</dbReference>
<dbReference type="SMART" id="SM00028">
    <property type="entry name" value="TPR"/>
    <property type="match status" value="2"/>
</dbReference>
<dbReference type="EMBL" id="FSRA01000001">
    <property type="protein sequence ID" value="SIO15978.1"/>
    <property type="molecule type" value="Genomic_DNA"/>
</dbReference>
<dbReference type="SUPFAM" id="SSF48452">
    <property type="entry name" value="TPR-like"/>
    <property type="match status" value="1"/>
</dbReference>
<keyword evidence="3" id="KW-1185">Reference proteome</keyword>
<dbReference type="RefSeq" id="WP_074240209.1">
    <property type="nucleotide sequence ID" value="NZ_FSRA01000001.1"/>
</dbReference>
<sequence length="495" mass="57970">MRFIFIIALCCGISLSVHAQQKRYEFNSRCQQAYDAIMQLRLNTGKALLEEEKRANPDNLIPYFLDNYADFFILFFNEDPVVYARQKKQRAVRLSLMAEGPEDSPYYLYTQAAIKFQWAMVKVKFGERWDAVWEVRKAYVTLKDNQRKFPQFLPNNLLLGSMQTVFGTIPDGYKWITNILGMRGSIKEGMRLLQGFIDSNDPVAVIFREESYYYYCYLKLFIENKPDQLWQFIQAKQLDTHNNYLFALMVANLSLNNQKAAQGIKVLEERKQSPEYAEIFYKDYVLGLMKLERQDDDAIEHLEYFVNNFKGKFYVKEALQRLSWAWYMKGDMAKANRYRSLIFQKGNTETEADKQAQKEAKKGTWPNPVLLKARLLSDGGFYQNALTLMLTKRSNDFNTIEEKLEYAYRLGRIYDEMGQDTNAIRLYEATIKAGSNRPEYFAARSALQMGYIYEKWGDKPKARQSFQTCLDMEGHDYKNSLDQKAKAGMLRLDGK</sequence>
<feature type="signal peptide" evidence="1">
    <location>
        <begin position="1"/>
        <end position="19"/>
    </location>
</feature>
<dbReference type="Proteomes" id="UP000185003">
    <property type="component" value="Unassembled WGS sequence"/>
</dbReference>
<organism evidence="2 3">
    <name type="scientific">Chitinophaga niabensis</name>
    <dbReference type="NCBI Taxonomy" id="536979"/>
    <lineage>
        <taxon>Bacteria</taxon>
        <taxon>Pseudomonadati</taxon>
        <taxon>Bacteroidota</taxon>
        <taxon>Chitinophagia</taxon>
        <taxon>Chitinophagales</taxon>
        <taxon>Chitinophagaceae</taxon>
        <taxon>Chitinophaga</taxon>
    </lineage>
</organism>
<name>A0A1N6H832_9BACT</name>
<dbReference type="InterPro" id="IPR011990">
    <property type="entry name" value="TPR-like_helical_dom_sf"/>
</dbReference>
<dbReference type="Pfam" id="PF13181">
    <property type="entry name" value="TPR_8"/>
    <property type="match status" value="1"/>
</dbReference>
<dbReference type="AlphaFoldDB" id="A0A1N6H832"/>
<keyword evidence="1" id="KW-0732">Signal</keyword>
<dbReference type="Pfam" id="PF13174">
    <property type="entry name" value="TPR_6"/>
    <property type="match status" value="1"/>
</dbReference>
<reference evidence="3" key="1">
    <citation type="submission" date="2016-11" db="EMBL/GenBank/DDBJ databases">
        <authorList>
            <person name="Varghese N."/>
            <person name="Submissions S."/>
        </authorList>
    </citation>
    <scope>NUCLEOTIDE SEQUENCE [LARGE SCALE GENOMIC DNA]</scope>
    <source>
        <strain evidence="3">DSM 24787</strain>
    </source>
</reference>
<accession>A0A1N6H832</accession>
<gene>
    <name evidence="2" type="ORF">SAMN04488055_3234</name>
</gene>
<evidence type="ECO:0000256" key="1">
    <source>
        <dbReference type="SAM" id="SignalP"/>
    </source>
</evidence>
<dbReference type="Gene3D" id="1.25.40.10">
    <property type="entry name" value="Tetratricopeptide repeat domain"/>
    <property type="match status" value="1"/>
</dbReference>